<reference evidence="3 4" key="1">
    <citation type="submission" date="2024-11" db="EMBL/GenBank/DDBJ databases">
        <authorList>
            <person name="Heng Y.C."/>
            <person name="Lim A.C.H."/>
            <person name="Lee J.K.Y."/>
            <person name="Kittelmann S."/>
        </authorList>
    </citation>
    <scope>NUCLEOTIDE SEQUENCE [LARGE SCALE GENOMIC DNA]</scope>
    <source>
        <strain evidence="3 4">WILCCON 0269</strain>
    </source>
</reference>
<evidence type="ECO:0000256" key="1">
    <source>
        <dbReference type="SAM" id="Phobius"/>
    </source>
</evidence>
<dbReference type="RefSeq" id="WP_406790786.1">
    <property type="nucleotide sequence ID" value="NZ_JBJHZX010000004.1"/>
</dbReference>
<evidence type="ECO:0000313" key="3">
    <source>
        <dbReference type="EMBL" id="MFL0194660.1"/>
    </source>
</evidence>
<name>A0ABW8SFB8_9CLOT</name>
<feature type="transmembrane region" description="Helical" evidence="1">
    <location>
        <begin position="17"/>
        <end position="36"/>
    </location>
</feature>
<keyword evidence="1" id="KW-1133">Transmembrane helix</keyword>
<gene>
    <name evidence="3" type="ORF">ACJDU8_03600</name>
</gene>
<dbReference type="Proteomes" id="UP001623660">
    <property type="component" value="Unassembled WGS sequence"/>
</dbReference>
<proteinExistence type="predicted"/>
<accession>A0ABW8SFB8</accession>
<keyword evidence="4" id="KW-1185">Reference proteome</keyword>
<feature type="domain" description="DUF5658" evidence="2">
    <location>
        <begin position="18"/>
        <end position="109"/>
    </location>
</feature>
<evidence type="ECO:0000313" key="4">
    <source>
        <dbReference type="Proteomes" id="UP001623660"/>
    </source>
</evidence>
<feature type="transmembrane region" description="Helical" evidence="1">
    <location>
        <begin position="56"/>
        <end position="74"/>
    </location>
</feature>
<comment type="caution">
    <text evidence="3">The sequence shown here is derived from an EMBL/GenBank/DDBJ whole genome shotgun (WGS) entry which is preliminary data.</text>
</comment>
<evidence type="ECO:0000259" key="2">
    <source>
        <dbReference type="Pfam" id="PF18902"/>
    </source>
</evidence>
<protein>
    <submittedName>
        <fullName evidence="3">DUF5658 family protein</fullName>
    </submittedName>
</protein>
<keyword evidence="1" id="KW-0812">Transmembrane</keyword>
<dbReference type="Pfam" id="PF18902">
    <property type="entry name" value="DUF5658"/>
    <property type="match status" value="1"/>
</dbReference>
<keyword evidence="1" id="KW-0472">Membrane</keyword>
<dbReference type="InterPro" id="IPR043717">
    <property type="entry name" value="DUF5658"/>
</dbReference>
<sequence>MLVFIRNYSLSNIRNKFIILCLLNISDMFFTRMLLNTGYFIEANPLMVSVVHNLKVGFWIKIVLPTVLLSFLYFRMQKAIEAQLKKSNFIINGIVLMYIAINIFHLICLAIYICMYKF</sequence>
<feature type="transmembrane region" description="Helical" evidence="1">
    <location>
        <begin position="95"/>
        <end position="113"/>
    </location>
</feature>
<organism evidence="3 4">
    <name type="scientific">Candidatus Clostridium eludens</name>
    <dbReference type="NCBI Taxonomy" id="3381663"/>
    <lineage>
        <taxon>Bacteria</taxon>
        <taxon>Bacillati</taxon>
        <taxon>Bacillota</taxon>
        <taxon>Clostridia</taxon>
        <taxon>Eubacteriales</taxon>
        <taxon>Clostridiaceae</taxon>
        <taxon>Clostridium</taxon>
    </lineage>
</organism>
<dbReference type="EMBL" id="JBJHZX010000004">
    <property type="protein sequence ID" value="MFL0194660.1"/>
    <property type="molecule type" value="Genomic_DNA"/>
</dbReference>